<feature type="transmembrane region" description="Helical" evidence="1">
    <location>
        <begin position="9"/>
        <end position="26"/>
    </location>
</feature>
<gene>
    <name evidence="2" type="ORF">BKG93_00230</name>
</gene>
<keyword evidence="1" id="KW-0812">Transmembrane</keyword>
<protein>
    <submittedName>
        <fullName evidence="2">Uncharacterized protein</fullName>
    </submittedName>
</protein>
<keyword evidence="1" id="KW-1133">Transmembrane helix</keyword>
<evidence type="ECO:0000256" key="1">
    <source>
        <dbReference type="SAM" id="Phobius"/>
    </source>
</evidence>
<keyword evidence="1" id="KW-0472">Membrane</keyword>
<proteinExistence type="predicted"/>
<name>A0A1V3LET6_9PAST</name>
<feature type="transmembrane region" description="Helical" evidence="1">
    <location>
        <begin position="32"/>
        <end position="53"/>
    </location>
</feature>
<dbReference type="RefSeq" id="WP_077474870.1">
    <property type="nucleotide sequence ID" value="NZ_MLAH01000002.1"/>
</dbReference>
<sequence>MLMKLIDEVFGIIGVIIGFLVLIIGVGIAYHYYPVITCIIGGLFLLGAIVSGLDISLSNEQAEKLGAIVAIFLVMSAAGFAFYFFPKTTGVIIFLIVLGFVIEQIEKRKSQKIPQS</sequence>
<evidence type="ECO:0000313" key="3">
    <source>
        <dbReference type="Proteomes" id="UP000189549"/>
    </source>
</evidence>
<feature type="transmembrane region" description="Helical" evidence="1">
    <location>
        <begin position="65"/>
        <end position="84"/>
    </location>
</feature>
<feature type="transmembrane region" description="Helical" evidence="1">
    <location>
        <begin position="90"/>
        <end position="106"/>
    </location>
</feature>
<reference evidence="2 3" key="1">
    <citation type="submission" date="2016-10" db="EMBL/GenBank/DDBJ databases">
        <title>Rodentibacter gen. nov. and new species.</title>
        <authorList>
            <person name="Christensen H."/>
        </authorList>
    </citation>
    <scope>NUCLEOTIDE SEQUENCE [LARGE SCALE GENOMIC DNA]</scope>
    <source>
        <strain evidence="2 3">Ppn157</strain>
    </source>
</reference>
<dbReference type="Proteomes" id="UP000189549">
    <property type="component" value="Unassembled WGS sequence"/>
</dbReference>
<accession>A0A1V3LET6</accession>
<evidence type="ECO:0000313" key="2">
    <source>
        <dbReference type="EMBL" id="OOF88063.1"/>
    </source>
</evidence>
<dbReference type="AlphaFoldDB" id="A0A1V3LET6"/>
<comment type="caution">
    <text evidence="2">The sequence shown here is derived from an EMBL/GenBank/DDBJ whole genome shotgun (WGS) entry which is preliminary data.</text>
</comment>
<organism evidence="2 3">
    <name type="scientific">Rodentibacter ratti</name>
    <dbReference type="NCBI Taxonomy" id="1906745"/>
    <lineage>
        <taxon>Bacteria</taxon>
        <taxon>Pseudomonadati</taxon>
        <taxon>Pseudomonadota</taxon>
        <taxon>Gammaproteobacteria</taxon>
        <taxon>Pasteurellales</taxon>
        <taxon>Pasteurellaceae</taxon>
        <taxon>Rodentibacter</taxon>
    </lineage>
</organism>
<dbReference type="EMBL" id="MLAH01000002">
    <property type="protein sequence ID" value="OOF88063.1"/>
    <property type="molecule type" value="Genomic_DNA"/>
</dbReference>